<dbReference type="GeneID" id="89336108"/>
<evidence type="ECO:0000259" key="1">
    <source>
        <dbReference type="SMART" id="SM00933"/>
    </source>
</evidence>
<organism evidence="2 3">
    <name type="scientific">Sulfolobus tengchongensis</name>
    <dbReference type="NCBI Taxonomy" id="207809"/>
    <lineage>
        <taxon>Archaea</taxon>
        <taxon>Thermoproteota</taxon>
        <taxon>Thermoprotei</taxon>
        <taxon>Sulfolobales</taxon>
        <taxon>Sulfolobaceae</taxon>
        <taxon>Sulfolobus</taxon>
    </lineage>
</organism>
<dbReference type="SMART" id="SM00933">
    <property type="entry name" value="NurA"/>
    <property type="match status" value="1"/>
</dbReference>
<feature type="domain" description="NurA" evidence="1">
    <location>
        <begin position="63"/>
        <end position="340"/>
    </location>
</feature>
<dbReference type="InterPro" id="IPR018977">
    <property type="entry name" value="NurA_domain"/>
</dbReference>
<name>A0AAX4L5E2_9CREN</name>
<dbReference type="Proteomes" id="UP001432202">
    <property type="component" value="Chromosome"/>
</dbReference>
<protein>
    <submittedName>
        <fullName evidence="2">DNA double-strand break repair nuclease NurA</fullName>
    </submittedName>
</protein>
<sequence length="371" mass="41698">MTKKLELQVLLKDIISKYIVNYLGSSTTINVEAEEYIENDSSGTLISPLNEFMNYVDIRQSQSLIYSIDGSSRSFISSKGIISIASVVISSSITPIFGVYPPISGFPELDLKRPFLALASSSHQSPLIPFFYNSDFITTLSLDGTFFTSANSPEEIETEIRTVLETEALKKIPKDGSIILLDGPLIPPLIFLKSKVRDEVLKMRLEVMRSNVIGVVKRLDKSRLLISSLSKFGSRFSERFKIDPRKYFNDESFILDFIKSNLSPPYVPISLGPILRKIGNIPLYVNYLVYPLHPYVFKFSILRIESLVNDLKIMDQVSSLKFTRDGIPFTLAIADRTAKEITNAILRIVVTTLESMGMQASFYSKLEQVGI</sequence>
<dbReference type="Pfam" id="PF09376">
    <property type="entry name" value="NurA"/>
    <property type="match status" value="1"/>
</dbReference>
<evidence type="ECO:0000313" key="2">
    <source>
        <dbReference type="EMBL" id="WWQ61443.1"/>
    </source>
</evidence>
<evidence type="ECO:0000313" key="3">
    <source>
        <dbReference type="Proteomes" id="UP001432202"/>
    </source>
</evidence>
<proteinExistence type="predicted"/>
<dbReference type="EMBL" id="CP146016">
    <property type="protein sequence ID" value="WWQ61443.1"/>
    <property type="molecule type" value="Genomic_DNA"/>
</dbReference>
<dbReference type="AlphaFoldDB" id="A0AAX4L5E2"/>
<gene>
    <name evidence="2" type="ORF">V6M85_05030</name>
</gene>
<keyword evidence="3" id="KW-1185">Reference proteome</keyword>
<accession>A0AAX4L5E2</accession>
<dbReference type="RefSeq" id="WP_338603775.1">
    <property type="nucleotide sequence ID" value="NZ_CP146016.1"/>
</dbReference>
<reference evidence="2 3" key="1">
    <citation type="submission" date="2024-02" db="EMBL/GenBank/DDBJ databases">
        <title>STSV induces naive adaptation in Sulfolobus.</title>
        <authorList>
            <person name="Xiang X."/>
            <person name="Song M."/>
        </authorList>
    </citation>
    <scope>NUCLEOTIDE SEQUENCE [LARGE SCALE GENOMIC DNA]</scope>
    <source>
        <strain evidence="2 3">RT2</strain>
    </source>
</reference>